<keyword evidence="12" id="KW-1185">Reference proteome</keyword>
<keyword evidence="5 9" id="KW-0378">Hydrolase</keyword>
<feature type="chain" id="PRO_5041464735" description="Polygalacturonase" evidence="10">
    <location>
        <begin position="24"/>
        <end position="371"/>
    </location>
</feature>
<comment type="similarity">
    <text evidence="2 9">Belongs to the glycosyl hydrolase 28 family.</text>
</comment>
<evidence type="ECO:0000256" key="10">
    <source>
        <dbReference type="SAM" id="SignalP"/>
    </source>
</evidence>
<dbReference type="InterPro" id="IPR000743">
    <property type="entry name" value="Glyco_hydro_28"/>
</dbReference>
<feature type="active site" evidence="8">
    <location>
        <position position="216"/>
    </location>
</feature>
<evidence type="ECO:0008006" key="13">
    <source>
        <dbReference type="Google" id="ProtNLM"/>
    </source>
</evidence>
<evidence type="ECO:0000256" key="4">
    <source>
        <dbReference type="ARBA" id="ARBA00022525"/>
    </source>
</evidence>
<dbReference type="Gene3D" id="2.160.20.10">
    <property type="entry name" value="Single-stranded right-handed beta-helix, Pectin lyase-like"/>
    <property type="match status" value="1"/>
</dbReference>
<keyword evidence="4" id="KW-0964">Secreted</keyword>
<dbReference type="SMART" id="SM00710">
    <property type="entry name" value="PbH1"/>
    <property type="match status" value="4"/>
</dbReference>
<comment type="subcellular location">
    <subcellularLocation>
        <location evidence="1">Secreted</location>
        <location evidence="1">Cell wall</location>
    </subcellularLocation>
</comment>
<accession>A0AA38YV96</accession>
<evidence type="ECO:0000256" key="7">
    <source>
        <dbReference type="ARBA" id="ARBA00023316"/>
    </source>
</evidence>
<evidence type="ECO:0000256" key="9">
    <source>
        <dbReference type="RuleBase" id="RU361169"/>
    </source>
</evidence>
<dbReference type="PANTHER" id="PTHR31375">
    <property type="match status" value="1"/>
</dbReference>
<dbReference type="GO" id="GO:0071555">
    <property type="term" value="P:cell wall organization"/>
    <property type="evidence" value="ECO:0007669"/>
    <property type="project" value="UniProtKB-KW"/>
</dbReference>
<dbReference type="Pfam" id="PF00295">
    <property type="entry name" value="Glyco_hydro_28"/>
    <property type="match status" value="1"/>
</dbReference>
<evidence type="ECO:0000256" key="2">
    <source>
        <dbReference type="ARBA" id="ARBA00008834"/>
    </source>
</evidence>
<dbReference type="InterPro" id="IPR006626">
    <property type="entry name" value="PbH1"/>
</dbReference>
<dbReference type="InterPro" id="IPR011050">
    <property type="entry name" value="Pectin_lyase_fold/virulence"/>
</dbReference>
<feature type="signal peptide" evidence="10">
    <location>
        <begin position="1"/>
        <end position="23"/>
    </location>
</feature>
<evidence type="ECO:0000313" key="12">
    <source>
        <dbReference type="Proteomes" id="UP001168098"/>
    </source>
</evidence>
<proteinExistence type="inferred from homology"/>
<keyword evidence="10" id="KW-0732">Signal</keyword>
<evidence type="ECO:0000256" key="8">
    <source>
        <dbReference type="PROSITE-ProRule" id="PRU10052"/>
    </source>
</evidence>
<dbReference type="SUPFAM" id="SSF51126">
    <property type="entry name" value="Pectin lyase-like"/>
    <property type="match status" value="1"/>
</dbReference>
<sequence length="371" mass="40760">MASRLEILFLVSLFSVLLTPLHCSVFDVTQYGAIGNGTTDDSPAFMLAWTDVCNSSASTPIFHIPGNKTFLLNPVFFQGPCRSTNIQFQIDGIITAESEPSNWKCTRNRCDKWIHFKRVDGLFINVTSSNKVQLTGLSFRNNPHMHVVFDSCDMVHISNVSIDAPGDSPNTDGIHLKESTHINIEFCSIRTGDDCISIVDKSSNITIQNIKCGPGHGISIGSMGQYGAYETVENIYVSDVQFKGSLGGVRIKTWQGGKGHARKMVFKGITSLNTQYPIQIDQFYCPHAKCDEQADAVEISDISYIDIKGTSMRKTAVKLACSESVPCKNISMQDINLSYQGTNASAYCKNVNGTSQGIMEPSVPCLYYQTP</sequence>
<gene>
    <name evidence="11" type="ORF">PVL29_022365</name>
</gene>
<organism evidence="11 12">
    <name type="scientific">Vitis rotundifolia</name>
    <name type="common">Muscadine grape</name>
    <dbReference type="NCBI Taxonomy" id="103349"/>
    <lineage>
        <taxon>Eukaryota</taxon>
        <taxon>Viridiplantae</taxon>
        <taxon>Streptophyta</taxon>
        <taxon>Embryophyta</taxon>
        <taxon>Tracheophyta</taxon>
        <taxon>Spermatophyta</taxon>
        <taxon>Magnoliopsida</taxon>
        <taxon>eudicotyledons</taxon>
        <taxon>Gunneridae</taxon>
        <taxon>Pentapetalae</taxon>
        <taxon>rosids</taxon>
        <taxon>Vitales</taxon>
        <taxon>Vitaceae</taxon>
        <taxon>Viteae</taxon>
        <taxon>Vitis</taxon>
    </lineage>
</organism>
<keyword evidence="3" id="KW-0134">Cell wall</keyword>
<evidence type="ECO:0000256" key="5">
    <source>
        <dbReference type="ARBA" id="ARBA00022801"/>
    </source>
</evidence>
<dbReference type="AlphaFoldDB" id="A0AA38YV96"/>
<evidence type="ECO:0000256" key="6">
    <source>
        <dbReference type="ARBA" id="ARBA00023295"/>
    </source>
</evidence>
<reference evidence="11 12" key="1">
    <citation type="journal article" date="2023" name="BMC Biotechnol.">
        <title>Vitis rotundifolia cv Carlos genome sequencing.</title>
        <authorList>
            <person name="Huff M."/>
            <person name="Hulse-Kemp A."/>
            <person name="Scheffler B."/>
            <person name="Youngblood R."/>
            <person name="Simpson S."/>
            <person name="Babiker E."/>
            <person name="Staton M."/>
        </authorList>
    </citation>
    <scope>NUCLEOTIDE SEQUENCE [LARGE SCALE GENOMIC DNA]</scope>
    <source>
        <tissue evidence="11">Leaf</tissue>
    </source>
</reference>
<name>A0AA38YV96_VITRO</name>
<comment type="caution">
    <text evidence="11">The sequence shown here is derived from an EMBL/GenBank/DDBJ whole genome shotgun (WGS) entry which is preliminary data.</text>
</comment>
<keyword evidence="7" id="KW-0961">Cell wall biogenesis/degradation</keyword>
<protein>
    <recommendedName>
        <fullName evidence="13">Polygalacturonase</fullName>
    </recommendedName>
</protein>
<evidence type="ECO:0000256" key="3">
    <source>
        <dbReference type="ARBA" id="ARBA00022512"/>
    </source>
</evidence>
<evidence type="ECO:0000256" key="1">
    <source>
        <dbReference type="ARBA" id="ARBA00004191"/>
    </source>
</evidence>
<evidence type="ECO:0000313" key="11">
    <source>
        <dbReference type="EMBL" id="KAJ9677343.1"/>
    </source>
</evidence>
<keyword evidence="6 9" id="KW-0326">Glycosidase</keyword>
<dbReference type="GO" id="GO:0005975">
    <property type="term" value="P:carbohydrate metabolic process"/>
    <property type="evidence" value="ECO:0007669"/>
    <property type="project" value="InterPro"/>
</dbReference>
<dbReference type="InterPro" id="IPR012334">
    <property type="entry name" value="Pectin_lyas_fold"/>
</dbReference>
<dbReference type="GO" id="GO:0004650">
    <property type="term" value="F:polygalacturonase activity"/>
    <property type="evidence" value="ECO:0007669"/>
    <property type="project" value="InterPro"/>
</dbReference>
<dbReference type="Proteomes" id="UP001168098">
    <property type="component" value="Unassembled WGS sequence"/>
</dbReference>
<dbReference type="EMBL" id="JARBHA010000017">
    <property type="protein sequence ID" value="KAJ9677343.1"/>
    <property type="molecule type" value="Genomic_DNA"/>
</dbReference>
<dbReference type="PROSITE" id="PS00502">
    <property type="entry name" value="POLYGALACTURONASE"/>
    <property type="match status" value="1"/>
</dbReference>